<dbReference type="InterPro" id="IPR017972">
    <property type="entry name" value="Cyt_P450_CS"/>
</dbReference>
<keyword evidence="3 5" id="KW-0479">Metal-binding</keyword>
<dbReference type="InterPro" id="IPR002401">
    <property type="entry name" value="Cyt_P450_E_grp-I"/>
</dbReference>
<organism evidence="7 8">
    <name type="scientific">Conidiobolus coronatus (strain ATCC 28846 / CBS 209.66 / NRRL 28638)</name>
    <name type="common">Delacroixia coronata</name>
    <dbReference type="NCBI Taxonomy" id="796925"/>
    <lineage>
        <taxon>Eukaryota</taxon>
        <taxon>Fungi</taxon>
        <taxon>Fungi incertae sedis</taxon>
        <taxon>Zoopagomycota</taxon>
        <taxon>Entomophthoromycotina</taxon>
        <taxon>Entomophthoromycetes</taxon>
        <taxon>Entomophthorales</taxon>
        <taxon>Ancylistaceae</taxon>
        <taxon>Conidiobolus</taxon>
    </lineage>
</organism>
<evidence type="ECO:0000256" key="1">
    <source>
        <dbReference type="ARBA" id="ARBA00001971"/>
    </source>
</evidence>
<dbReference type="AlphaFoldDB" id="A0A137PIV9"/>
<dbReference type="GO" id="GO:0005506">
    <property type="term" value="F:iron ion binding"/>
    <property type="evidence" value="ECO:0007669"/>
    <property type="project" value="InterPro"/>
</dbReference>
<evidence type="ECO:0000256" key="2">
    <source>
        <dbReference type="ARBA" id="ARBA00010617"/>
    </source>
</evidence>
<keyword evidence="6" id="KW-0560">Oxidoreductase</keyword>
<name>A0A137PIV9_CONC2</name>
<comment type="similarity">
    <text evidence="2 6">Belongs to the cytochrome P450 family.</text>
</comment>
<keyword evidence="8" id="KW-1185">Reference proteome</keyword>
<dbReference type="PRINTS" id="PR00463">
    <property type="entry name" value="EP450I"/>
</dbReference>
<evidence type="ECO:0000313" key="8">
    <source>
        <dbReference type="Proteomes" id="UP000070444"/>
    </source>
</evidence>
<dbReference type="EMBL" id="KQ964419">
    <property type="protein sequence ID" value="KXN74927.1"/>
    <property type="molecule type" value="Genomic_DNA"/>
</dbReference>
<dbReference type="Pfam" id="PF00067">
    <property type="entry name" value="p450"/>
    <property type="match status" value="1"/>
</dbReference>
<evidence type="ECO:0000256" key="6">
    <source>
        <dbReference type="RuleBase" id="RU000461"/>
    </source>
</evidence>
<dbReference type="InterPro" id="IPR001128">
    <property type="entry name" value="Cyt_P450"/>
</dbReference>
<dbReference type="GO" id="GO:0016705">
    <property type="term" value="F:oxidoreductase activity, acting on paired donors, with incorporation or reduction of molecular oxygen"/>
    <property type="evidence" value="ECO:0007669"/>
    <property type="project" value="InterPro"/>
</dbReference>
<dbReference type="OMA" id="CEPISIR"/>
<dbReference type="GO" id="GO:0020037">
    <property type="term" value="F:heme binding"/>
    <property type="evidence" value="ECO:0007669"/>
    <property type="project" value="InterPro"/>
</dbReference>
<comment type="cofactor">
    <cofactor evidence="1 5">
        <name>heme</name>
        <dbReference type="ChEBI" id="CHEBI:30413"/>
    </cofactor>
</comment>
<evidence type="ECO:0000256" key="4">
    <source>
        <dbReference type="ARBA" id="ARBA00023004"/>
    </source>
</evidence>
<reference evidence="7 8" key="1">
    <citation type="journal article" date="2015" name="Genome Biol. Evol.">
        <title>Phylogenomic analyses indicate that early fungi evolved digesting cell walls of algal ancestors of land plants.</title>
        <authorList>
            <person name="Chang Y."/>
            <person name="Wang S."/>
            <person name="Sekimoto S."/>
            <person name="Aerts A.L."/>
            <person name="Choi C."/>
            <person name="Clum A."/>
            <person name="LaButti K.M."/>
            <person name="Lindquist E.A."/>
            <person name="Yee Ngan C."/>
            <person name="Ohm R.A."/>
            <person name="Salamov A.A."/>
            <person name="Grigoriev I.V."/>
            <person name="Spatafora J.W."/>
            <person name="Berbee M.L."/>
        </authorList>
    </citation>
    <scope>NUCLEOTIDE SEQUENCE [LARGE SCALE GENOMIC DNA]</scope>
    <source>
        <strain evidence="7 8">NRRL 28638</strain>
    </source>
</reference>
<dbReference type="PRINTS" id="PR00385">
    <property type="entry name" value="P450"/>
</dbReference>
<evidence type="ECO:0000313" key="7">
    <source>
        <dbReference type="EMBL" id="KXN74927.1"/>
    </source>
</evidence>
<gene>
    <name evidence="7" type="ORF">CONCODRAFT_34125</name>
</gene>
<sequence length="225" mass="25871">MRKSDSNDQDRLTDEEIVHNLNSFFVAGHDTTANSLACEMYHLAKNPNIQEKLRKEVFTTLKIESNASKLAIPTIDQIKEMEYLELFIKEAMRINPPVAEISRVLNDNYIIPGDHVVLPKGLRVSVSIYGIHHDPKIYKNPEEFNPERFLNGKYDTDVYMPFGGGSRMCIGSNFSLIEQKVFLIMLLQKFKVDIKPENADFEKLRIRGTVHTKPEDLNLNFVPVF</sequence>
<evidence type="ECO:0000256" key="3">
    <source>
        <dbReference type="ARBA" id="ARBA00022723"/>
    </source>
</evidence>
<dbReference type="PROSITE" id="PS00086">
    <property type="entry name" value="CYTOCHROME_P450"/>
    <property type="match status" value="1"/>
</dbReference>
<dbReference type="PANTHER" id="PTHR24305:SF166">
    <property type="entry name" value="CYTOCHROME P450 12A4, MITOCHONDRIAL-RELATED"/>
    <property type="match status" value="1"/>
</dbReference>
<accession>A0A137PIV9</accession>
<keyword evidence="4 5" id="KW-0408">Iron</keyword>
<dbReference type="OrthoDB" id="1470350at2759"/>
<protein>
    <submittedName>
        <fullName evidence="7">Cytochrome P450</fullName>
    </submittedName>
</protein>
<keyword evidence="6" id="KW-0503">Monooxygenase</keyword>
<dbReference type="Gene3D" id="1.10.630.10">
    <property type="entry name" value="Cytochrome P450"/>
    <property type="match status" value="1"/>
</dbReference>
<evidence type="ECO:0000256" key="5">
    <source>
        <dbReference type="PIRSR" id="PIRSR602401-1"/>
    </source>
</evidence>
<proteinExistence type="inferred from homology"/>
<dbReference type="PANTHER" id="PTHR24305">
    <property type="entry name" value="CYTOCHROME P450"/>
    <property type="match status" value="1"/>
</dbReference>
<dbReference type="InterPro" id="IPR050121">
    <property type="entry name" value="Cytochrome_P450_monoxygenase"/>
</dbReference>
<dbReference type="GO" id="GO:0004497">
    <property type="term" value="F:monooxygenase activity"/>
    <property type="evidence" value="ECO:0007669"/>
    <property type="project" value="UniProtKB-KW"/>
</dbReference>
<keyword evidence="5 6" id="KW-0349">Heme</keyword>
<dbReference type="STRING" id="796925.A0A137PIV9"/>
<dbReference type="InterPro" id="IPR036396">
    <property type="entry name" value="Cyt_P450_sf"/>
</dbReference>
<feature type="binding site" description="axial binding residue" evidence="5">
    <location>
        <position position="169"/>
    </location>
    <ligand>
        <name>heme</name>
        <dbReference type="ChEBI" id="CHEBI:30413"/>
    </ligand>
    <ligandPart>
        <name>Fe</name>
        <dbReference type="ChEBI" id="CHEBI:18248"/>
    </ligandPart>
</feature>
<dbReference type="SUPFAM" id="SSF48264">
    <property type="entry name" value="Cytochrome P450"/>
    <property type="match status" value="1"/>
</dbReference>
<dbReference type="Proteomes" id="UP000070444">
    <property type="component" value="Unassembled WGS sequence"/>
</dbReference>